<keyword evidence="4" id="KW-1185">Reference proteome</keyword>
<feature type="chain" id="PRO_5035720050" evidence="2">
    <location>
        <begin position="17"/>
        <end position="60"/>
    </location>
</feature>
<keyword evidence="1" id="KW-1133">Transmembrane helix</keyword>
<dbReference type="Proteomes" id="UP000822688">
    <property type="component" value="Chromosome 7"/>
</dbReference>
<evidence type="ECO:0000256" key="1">
    <source>
        <dbReference type="SAM" id="Phobius"/>
    </source>
</evidence>
<proteinExistence type="predicted"/>
<keyword evidence="2" id="KW-0732">Signal</keyword>
<comment type="caution">
    <text evidence="3">The sequence shown here is derived from an EMBL/GenBank/DDBJ whole genome shotgun (WGS) entry which is preliminary data.</text>
</comment>
<feature type="transmembrane region" description="Helical" evidence="1">
    <location>
        <begin position="32"/>
        <end position="58"/>
    </location>
</feature>
<sequence length="60" mass="6758">MLFYVLVLLISPSIKTSKCPRYNFLIPTCPGVHVIILATMLLFFLSFTLPFCSVVHILSV</sequence>
<evidence type="ECO:0000313" key="4">
    <source>
        <dbReference type="Proteomes" id="UP000822688"/>
    </source>
</evidence>
<gene>
    <name evidence="3" type="ORF">KC19_7G103600</name>
</gene>
<dbReference type="AlphaFoldDB" id="A0A8T0H4Z5"/>
<keyword evidence="1" id="KW-0812">Transmembrane</keyword>
<name>A0A8T0H4Z5_CERPU</name>
<evidence type="ECO:0000256" key="2">
    <source>
        <dbReference type="SAM" id="SignalP"/>
    </source>
</evidence>
<dbReference type="EMBL" id="CM026428">
    <property type="protein sequence ID" value="KAG0567006.1"/>
    <property type="molecule type" value="Genomic_DNA"/>
</dbReference>
<keyword evidence="1" id="KW-0472">Membrane</keyword>
<protein>
    <submittedName>
        <fullName evidence="3">Uncharacterized protein</fullName>
    </submittedName>
</protein>
<accession>A0A8T0H4Z5</accession>
<reference evidence="3" key="1">
    <citation type="submission" date="2020-06" db="EMBL/GenBank/DDBJ databases">
        <title>WGS assembly of Ceratodon purpureus strain R40.</title>
        <authorList>
            <person name="Carey S.B."/>
            <person name="Jenkins J."/>
            <person name="Shu S."/>
            <person name="Lovell J.T."/>
            <person name="Sreedasyam A."/>
            <person name="Maumus F."/>
            <person name="Tiley G.P."/>
            <person name="Fernandez-Pozo N."/>
            <person name="Barry K."/>
            <person name="Chen C."/>
            <person name="Wang M."/>
            <person name="Lipzen A."/>
            <person name="Daum C."/>
            <person name="Saski C.A."/>
            <person name="Payton A.C."/>
            <person name="Mcbreen J.C."/>
            <person name="Conrad R.E."/>
            <person name="Kollar L.M."/>
            <person name="Olsson S."/>
            <person name="Huttunen S."/>
            <person name="Landis J.B."/>
            <person name="Wickett N.J."/>
            <person name="Johnson M.G."/>
            <person name="Rensing S.A."/>
            <person name="Grimwood J."/>
            <person name="Schmutz J."/>
            <person name="Mcdaniel S.F."/>
        </authorList>
    </citation>
    <scope>NUCLEOTIDE SEQUENCE</scope>
    <source>
        <strain evidence="3">R40</strain>
    </source>
</reference>
<feature type="signal peptide" evidence="2">
    <location>
        <begin position="1"/>
        <end position="16"/>
    </location>
</feature>
<evidence type="ECO:0000313" key="3">
    <source>
        <dbReference type="EMBL" id="KAG0567006.1"/>
    </source>
</evidence>
<organism evidence="3 4">
    <name type="scientific">Ceratodon purpureus</name>
    <name type="common">Fire moss</name>
    <name type="synonym">Dicranum purpureum</name>
    <dbReference type="NCBI Taxonomy" id="3225"/>
    <lineage>
        <taxon>Eukaryota</taxon>
        <taxon>Viridiplantae</taxon>
        <taxon>Streptophyta</taxon>
        <taxon>Embryophyta</taxon>
        <taxon>Bryophyta</taxon>
        <taxon>Bryophytina</taxon>
        <taxon>Bryopsida</taxon>
        <taxon>Dicranidae</taxon>
        <taxon>Pseudoditrichales</taxon>
        <taxon>Ditrichaceae</taxon>
        <taxon>Ceratodon</taxon>
    </lineage>
</organism>